<dbReference type="Proteomes" id="UP000193387">
    <property type="component" value="Unassembled WGS sequence"/>
</dbReference>
<evidence type="ECO:0000313" key="2">
    <source>
        <dbReference type="EMBL" id="ORW68043.1"/>
    </source>
</evidence>
<feature type="region of interest" description="Disordered" evidence="1">
    <location>
        <begin position="29"/>
        <end position="49"/>
    </location>
</feature>
<evidence type="ECO:0000256" key="1">
    <source>
        <dbReference type="SAM" id="MobiDB-lite"/>
    </source>
</evidence>
<sequence>MRSGESVTPMRSGDLFGGAHRGVVTAEVDGGAHRGRQHEPLTPGLVRTAGDVNDVADGRGGHTVGDTPLLSLPFACYT</sequence>
<dbReference type="EMBL" id="LQPR01000055">
    <property type="protein sequence ID" value="ORW68043.1"/>
    <property type="molecule type" value="Genomic_DNA"/>
</dbReference>
<keyword evidence="3" id="KW-1185">Reference proteome</keyword>
<evidence type="ECO:0000313" key="3">
    <source>
        <dbReference type="Proteomes" id="UP000193387"/>
    </source>
</evidence>
<gene>
    <name evidence="2" type="ORF">AWC23_21640</name>
</gene>
<name>A0AAJ3NNB1_9MYCO</name>
<comment type="caution">
    <text evidence="2">The sequence shown here is derived from an EMBL/GenBank/DDBJ whole genome shotgun (WGS) entry which is preliminary data.</text>
</comment>
<organism evidence="2 3">
    <name type="scientific">Mycobacterium saskatchewanense</name>
    <dbReference type="NCBI Taxonomy" id="220927"/>
    <lineage>
        <taxon>Bacteria</taxon>
        <taxon>Bacillati</taxon>
        <taxon>Actinomycetota</taxon>
        <taxon>Actinomycetes</taxon>
        <taxon>Mycobacteriales</taxon>
        <taxon>Mycobacteriaceae</taxon>
        <taxon>Mycobacterium</taxon>
        <taxon>Mycobacterium simiae complex</taxon>
    </lineage>
</organism>
<protein>
    <submittedName>
        <fullName evidence="2">Uncharacterized protein</fullName>
    </submittedName>
</protein>
<proteinExistence type="predicted"/>
<dbReference type="AlphaFoldDB" id="A0AAJ3NNB1"/>
<reference evidence="2 3" key="1">
    <citation type="submission" date="2016-01" db="EMBL/GenBank/DDBJ databases">
        <title>The new phylogeny of the genus Mycobacterium.</title>
        <authorList>
            <person name="Tarcisio F."/>
            <person name="Conor M."/>
            <person name="Antonella G."/>
            <person name="Elisabetta G."/>
            <person name="Giulia F.S."/>
            <person name="Sara T."/>
            <person name="Anna F."/>
            <person name="Clotilde B."/>
            <person name="Roberto B."/>
            <person name="Veronica D.S."/>
            <person name="Fabio R."/>
            <person name="Monica P."/>
            <person name="Olivier J."/>
            <person name="Enrico T."/>
            <person name="Nicola S."/>
        </authorList>
    </citation>
    <scope>NUCLEOTIDE SEQUENCE [LARGE SCALE GENOMIC DNA]</scope>
    <source>
        <strain evidence="2 3">DSM 44616</strain>
    </source>
</reference>
<accession>A0AAJ3NNB1</accession>